<keyword evidence="14" id="KW-1185">Reference proteome</keyword>
<comment type="pathway">
    <text evidence="2 9 10">Cell wall biogenesis; peptidoglycan biosynthesis.</text>
</comment>
<keyword evidence="9 10" id="KW-0961">Cell wall biogenesis/degradation</keyword>
<gene>
    <name evidence="9 13" type="primary">murD</name>
    <name evidence="13" type="ORF">SCH01S_32_00030</name>
</gene>
<dbReference type="OrthoDB" id="9809796at2"/>
<comment type="function">
    <text evidence="9 10">Cell wall formation. Catalyzes the addition of glutamate to the nucleotide precursor UDP-N-acetylmuramoyl-L-alanine (UMA).</text>
</comment>
<evidence type="ECO:0000259" key="11">
    <source>
        <dbReference type="Pfam" id="PF02875"/>
    </source>
</evidence>
<organism evidence="13 14">
    <name type="scientific">Sphingomonas changbaiensis NBRC 104936</name>
    <dbReference type="NCBI Taxonomy" id="1219043"/>
    <lineage>
        <taxon>Bacteria</taxon>
        <taxon>Pseudomonadati</taxon>
        <taxon>Pseudomonadota</taxon>
        <taxon>Alphaproteobacteria</taxon>
        <taxon>Sphingomonadales</taxon>
        <taxon>Sphingomonadaceae</taxon>
        <taxon>Sphingomonas</taxon>
    </lineage>
</organism>
<evidence type="ECO:0000256" key="4">
    <source>
        <dbReference type="ARBA" id="ARBA00022598"/>
    </source>
</evidence>
<dbReference type="HAMAP" id="MF_00639">
    <property type="entry name" value="MurD"/>
    <property type="match status" value="1"/>
</dbReference>
<reference evidence="13 14" key="1">
    <citation type="submission" date="2015-04" db="EMBL/GenBank/DDBJ databases">
        <title>Whole genome shotgun sequence of Sphingomonas changbaiensis NBRC 104936.</title>
        <authorList>
            <person name="Katano-Makiyama Y."/>
            <person name="Hosoyama A."/>
            <person name="Hashimoto M."/>
            <person name="Noguchi M."/>
            <person name="Tsuchikane K."/>
            <person name="Ohji S."/>
            <person name="Yamazoe A."/>
            <person name="Ichikawa N."/>
            <person name="Kimura A."/>
            <person name="Fujita N."/>
        </authorList>
    </citation>
    <scope>NUCLEOTIDE SEQUENCE [LARGE SCALE GENOMIC DNA]</scope>
    <source>
        <strain evidence="13 14">NBRC 104936</strain>
    </source>
</reference>
<dbReference type="InterPro" id="IPR005762">
    <property type="entry name" value="MurD"/>
</dbReference>
<feature type="domain" description="Mur ligase central" evidence="12">
    <location>
        <begin position="153"/>
        <end position="331"/>
    </location>
</feature>
<evidence type="ECO:0000259" key="12">
    <source>
        <dbReference type="Pfam" id="PF08245"/>
    </source>
</evidence>
<evidence type="ECO:0000256" key="8">
    <source>
        <dbReference type="ARBA" id="ARBA00023306"/>
    </source>
</evidence>
<accession>A0A0E9MPX2</accession>
<keyword evidence="4 9" id="KW-0436">Ligase</keyword>
<evidence type="ECO:0000256" key="10">
    <source>
        <dbReference type="RuleBase" id="RU003664"/>
    </source>
</evidence>
<keyword evidence="9 10" id="KW-0573">Peptidoglycan synthesis</keyword>
<name>A0A0E9MPX2_9SPHN</name>
<evidence type="ECO:0000256" key="2">
    <source>
        <dbReference type="ARBA" id="ARBA00004752"/>
    </source>
</evidence>
<evidence type="ECO:0000313" key="13">
    <source>
        <dbReference type="EMBL" id="GAO39466.1"/>
    </source>
</evidence>
<dbReference type="STRING" id="1219043.SCH01S_32_00030"/>
<dbReference type="InterPro" id="IPR004101">
    <property type="entry name" value="Mur_ligase_C"/>
</dbReference>
<dbReference type="GO" id="GO:0009252">
    <property type="term" value="P:peptidoglycan biosynthetic process"/>
    <property type="evidence" value="ECO:0007669"/>
    <property type="project" value="UniProtKB-UniRule"/>
</dbReference>
<dbReference type="PROSITE" id="PS01011">
    <property type="entry name" value="FOLYLPOLYGLU_SYNT_1"/>
    <property type="match status" value="1"/>
</dbReference>
<dbReference type="InterPro" id="IPR013221">
    <property type="entry name" value="Mur_ligase_cen"/>
</dbReference>
<protein>
    <recommendedName>
        <fullName evidence="9 10">UDP-N-acetylmuramoylalanine--D-glutamate ligase</fullName>
        <ecNumber evidence="9 10">6.3.2.9</ecNumber>
    </recommendedName>
    <alternativeName>
        <fullName evidence="9">D-glutamic acid-adding enzyme</fullName>
    </alternativeName>
    <alternativeName>
        <fullName evidence="9">UDP-N-acetylmuramoyl-L-alanyl-D-glutamate synthetase</fullName>
    </alternativeName>
</protein>
<evidence type="ECO:0000256" key="9">
    <source>
        <dbReference type="HAMAP-Rule" id="MF_00639"/>
    </source>
</evidence>
<evidence type="ECO:0000256" key="7">
    <source>
        <dbReference type="ARBA" id="ARBA00022840"/>
    </source>
</evidence>
<dbReference type="SUPFAM" id="SSF53244">
    <property type="entry name" value="MurD-like peptide ligases, peptide-binding domain"/>
    <property type="match status" value="1"/>
</dbReference>
<comment type="caution">
    <text evidence="13">The sequence shown here is derived from an EMBL/GenBank/DDBJ whole genome shotgun (WGS) entry which is preliminary data.</text>
</comment>
<dbReference type="GO" id="GO:0005524">
    <property type="term" value="F:ATP binding"/>
    <property type="evidence" value="ECO:0007669"/>
    <property type="project" value="UniProtKB-UniRule"/>
</dbReference>
<dbReference type="Gene3D" id="3.90.190.20">
    <property type="entry name" value="Mur ligase, C-terminal domain"/>
    <property type="match status" value="1"/>
</dbReference>
<keyword evidence="6 9" id="KW-0547">Nucleotide-binding</keyword>
<sequence>MITSRAWAGKKYAVLGLARSGLATVDALLAAGACVWAWDSNEDARAKLLPGTGRGTIGEADGGGAGALVETPDPTTTRFASGPPPRSGEDLVLADPLTLDLTGFEAVIVSPGVPINRHPIAAHAKRYGVPLIGDIELFAQARSELPPHKVVGITGTNGKSTTTALVTHILKTAGVPALMGGNIGLPILAQDPLPEGGVYVLELSSYQIDLTYTLDCDVAVLLNITPDHLDRYGSFEAYVASKTRLFEMQKYPHCSILTDAAWEEPAFDRKRYTSLRINKGHAHTKEDRAGSGQGVIDGEARYNDEVFALQSDWPALAGPHNAENAAAAIAICANLMLLLLPEEIAEGLRTYPGLPHRMERVAERGGVLFVNDSKATNPTSTAPALAAFPKVRWILGGLAKTDELDACAPHFSHVRSAYTIGEAGAMFARLLEPHMPVAECGVLDEAVRRAANDAEPGDTVLLSPACASFDQFRDYEARGDAFRAAVGALQ</sequence>
<dbReference type="GO" id="GO:0071555">
    <property type="term" value="P:cell wall organization"/>
    <property type="evidence" value="ECO:0007669"/>
    <property type="project" value="UniProtKB-KW"/>
</dbReference>
<dbReference type="GO" id="GO:0005737">
    <property type="term" value="C:cytoplasm"/>
    <property type="evidence" value="ECO:0007669"/>
    <property type="project" value="UniProtKB-SubCell"/>
</dbReference>
<dbReference type="Gene3D" id="3.40.50.720">
    <property type="entry name" value="NAD(P)-binding Rossmann-like Domain"/>
    <property type="match status" value="1"/>
</dbReference>
<dbReference type="GO" id="GO:0008360">
    <property type="term" value="P:regulation of cell shape"/>
    <property type="evidence" value="ECO:0007669"/>
    <property type="project" value="UniProtKB-KW"/>
</dbReference>
<dbReference type="EC" id="6.3.2.9" evidence="9 10"/>
<dbReference type="RefSeq" id="WP_046348296.1">
    <property type="nucleotide sequence ID" value="NZ_BBWU01000032.1"/>
</dbReference>
<dbReference type="SUPFAM" id="SSF53623">
    <property type="entry name" value="MurD-like peptide ligases, catalytic domain"/>
    <property type="match status" value="1"/>
</dbReference>
<feature type="binding site" evidence="9">
    <location>
        <begin position="155"/>
        <end position="161"/>
    </location>
    <ligand>
        <name>ATP</name>
        <dbReference type="ChEBI" id="CHEBI:30616"/>
    </ligand>
</feature>
<evidence type="ECO:0000256" key="3">
    <source>
        <dbReference type="ARBA" id="ARBA00022490"/>
    </source>
</evidence>
<comment type="catalytic activity">
    <reaction evidence="9 10">
        <text>UDP-N-acetyl-alpha-D-muramoyl-L-alanine + D-glutamate + ATP = UDP-N-acetyl-alpha-D-muramoyl-L-alanyl-D-glutamate + ADP + phosphate + H(+)</text>
        <dbReference type="Rhea" id="RHEA:16429"/>
        <dbReference type="ChEBI" id="CHEBI:15378"/>
        <dbReference type="ChEBI" id="CHEBI:29986"/>
        <dbReference type="ChEBI" id="CHEBI:30616"/>
        <dbReference type="ChEBI" id="CHEBI:43474"/>
        <dbReference type="ChEBI" id="CHEBI:83898"/>
        <dbReference type="ChEBI" id="CHEBI:83900"/>
        <dbReference type="ChEBI" id="CHEBI:456216"/>
        <dbReference type="EC" id="6.3.2.9"/>
    </reaction>
</comment>
<dbReference type="PANTHER" id="PTHR43692:SF1">
    <property type="entry name" value="UDP-N-ACETYLMURAMOYLALANINE--D-GLUTAMATE LIGASE"/>
    <property type="match status" value="1"/>
</dbReference>
<evidence type="ECO:0000256" key="6">
    <source>
        <dbReference type="ARBA" id="ARBA00022741"/>
    </source>
</evidence>
<dbReference type="Gene3D" id="3.40.1190.10">
    <property type="entry name" value="Mur-like, catalytic domain"/>
    <property type="match status" value="1"/>
</dbReference>
<feature type="domain" description="Mur ligase C-terminal" evidence="11">
    <location>
        <begin position="356"/>
        <end position="466"/>
    </location>
</feature>
<dbReference type="Proteomes" id="UP000033202">
    <property type="component" value="Unassembled WGS sequence"/>
</dbReference>
<dbReference type="InterPro" id="IPR036565">
    <property type="entry name" value="Mur-like_cat_sf"/>
</dbReference>
<dbReference type="GO" id="GO:0051301">
    <property type="term" value="P:cell division"/>
    <property type="evidence" value="ECO:0007669"/>
    <property type="project" value="UniProtKB-KW"/>
</dbReference>
<evidence type="ECO:0000313" key="14">
    <source>
        <dbReference type="Proteomes" id="UP000033202"/>
    </source>
</evidence>
<dbReference type="Pfam" id="PF02875">
    <property type="entry name" value="Mur_ligase_C"/>
    <property type="match status" value="1"/>
</dbReference>
<dbReference type="GO" id="GO:0008764">
    <property type="term" value="F:UDP-N-acetylmuramoylalanine-D-glutamate ligase activity"/>
    <property type="evidence" value="ECO:0007669"/>
    <property type="project" value="UniProtKB-UniRule"/>
</dbReference>
<keyword evidence="8 9" id="KW-0131">Cell cycle</keyword>
<keyword evidence="7 9" id="KW-0067">ATP-binding</keyword>
<dbReference type="UniPathway" id="UPA00219"/>
<keyword evidence="9 10" id="KW-0133">Cell shape</keyword>
<dbReference type="PANTHER" id="PTHR43692">
    <property type="entry name" value="UDP-N-ACETYLMURAMOYLALANINE--D-GLUTAMATE LIGASE"/>
    <property type="match status" value="1"/>
</dbReference>
<dbReference type="NCBIfam" id="TIGR01087">
    <property type="entry name" value="murD"/>
    <property type="match status" value="1"/>
</dbReference>
<proteinExistence type="inferred from homology"/>
<dbReference type="InterPro" id="IPR018109">
    <property type="entry name" value="Folylpolyglutamate_synth_CS"/>
</dbReference>
<keyword evidence="3 9" id="KW-0963">Cytoplasm</keyword>
<comment type="subcellular location">
    <subcellularLocation>
        <location evidence="1 9 10">Cytoplasm</location>
    </subcellularLocation>
</comment>
<evidence type="ECO:0000256" key="5">
    <source>
        <dbReference type="ARBA" id="ARBA00022618"/>
    </source>
</evidence>
<evidence type="ECO:0000256" key="1">
    <source>
        <dbReference type="ARBA" id="ARBA00004496"/>
    </source>
</evidence>
<dbReference type="SUPFAM" id="SSF51984">
    <property type="entry name" value="MurCD N-terminal domain"/>
    <property type="match status" value="1"/>
</dbReference>
<dbReference type="GO" id="GO:0004326">
    <property type="term" value="F:tetrahydrofolylpolyglutamate synthase activity"/>
    <property type="evidence" value="ECO:0007669"/>
    <property type="project" value="InterPro"/>
</dbReference>
<comment type="similarity">
    <text evidence="9">Belongs to the MurCDEF family.</text>
</comment>
<keyword evidence="5 9" id="KW-0132">Cell division</keyword>
<dbReference type="EMBL" id="BBWU01000032">
    <property type="protein sequence ID" value="GAO39466.1"/>
    <property type="molecule type" value="Genomic_DNA"/>
</dbReference>
<dbReference type="InterPro" id="IPR036615">
    <property type="entry name" value="Mur_ligase_C_dom_sf"/>
</dbReference>
<dbReference type="Pfam" id="PF08245">
    <property type="entry name" value="Mur_ligase_M"/>
    <property type="match status" value="1"/>
</dbReference>
<dbReference type="AlphaFoldDB" id="A0A0E9MPX2"/>